<keyword evidence="5 16" id="KW-0820">tRNA-binding</keyword>
<dbReference type="FunFam" id="3.50.40.10:FF:000001">
    <property type="entry name" value="Phenylalanine--tRNA ligase beta subunit"/>
    <property type="match status" value="1"/>
</dbReference>
<evidence type="ECO:0000259" key="18">
    <source>
        <dbReference type="PROSITE" id="PS51447"/>
    </source>
</evidence>
<evidence type="ECO:0000256" key="14">
    <source>
        <dbReference type="ARBA" id="ARBA00049255"/>
    </source>
</evidence>
<comment type="subcellular location">
    <subcellularLocation>
        <location evidence="1 15">Cytoplasm</location>
    </subcellularLocation>
</comment>
<dbReference type="GO" id="GO:0009328">
    <property type="term" value="C:phenylalanine-tRNA ligase complex"/>
    <property type="evidence" value="ECO:0007669"/>
    <property type="project" value="TreeGrafter"/>
</dbReference>
<dbReference type="GO" id="GO:0006432">
    <property type="term" value="P:phenylalanyl-tRNA aminoacylation"/>
    <property type="evidence" value="ECO:0007669"/>
    <property type="project" value="UniProtKB-UniRule"/>
</dbReference>
<comment type="catalytic activity">
    <reaction evidence="14 15">
        <text>tRNA(Phe) + L-phenylalanine + ATP = L-phenylalanyl-tRNA(Phe) + AMP + diphosphate + H(+)</text>
        <dbReference type="Rhea" id="RHEA:19413"/>
        <dbReference type="Rhea" id="RHEA-COMP:9668"/>
        <dbReference type="Rhea" id="RHEA-COMP:9699"/>
        <dbReference type="ChEBI" id="CHEBI:15378"/>
        <dbReference type="ChEBI" id="CHEBI:30616"/>
        <dbReference type="ChEBI" id="CHEBI:33019"/>
        <dbReference type="ChEBI" id="CHEBI:58095"/>
        <dbReference type="ChEBI" id="CHEBI:78442"/>
        <dbReference type="ChEBI" id="CHEBI:78531"/>
        <dbReference type="ChEBI" id="CHEBI:456215"/>
        <dbReference type="EC" id="6.1.1.20"/>
    </reaction>
</comment>
<dbReference type="CDD" id="cd02796">
    <property type="entry name" value="tRNA_bind_bactPheRS"/>
    <property type="match status" value="1"/>
</dbReference>
<dbReference type="Gene3D" id="3.50.40.10">
    <property type="entry name" value="Phenylalanyl-trna Synthetase, Chain B, domain 3"/>
    <property type="match status" value="1"/>
</dbReference>
<evidence type="ECO:0000256" key="16">
    <source>
        <dbReference type="PROSITE-ProRule" id="PRU00209"/>
    </source>
</evidence>
<dbReference type="InterPro" id="IPR005146">
    <property type="entry name" value="B3/B4_tRNA-bd"/>
</dbReference>
<evidence type="ECO:0000256" key="11">
    <source>
        <dbReference type="ARBA" id="ARBA00022884"/>
    </source>
</evidence>
<dbReference type="AlphaFoldDB" id="A0A1G1YHP7"/>
<proteinExistence type="inferred from homology"/>
<sequence>MNLNVSYNWLKEHISTKDNAHDFAKKLTVSGPTVDYIKELSPTFKKVVVGEIISIEKHASADKLNVCQVEVGGKKPLQIVCGAPNIKVGQKVPVVLVDGEVSGKKIKKTKIRDIESEGMMCSQKELGVGEDQSGIFILPHYTKTGAALEKILPIEDSVMEIEVTSNRLDAMSIIGLAREAAAITGGKFLYQEPKPNLKIHQPTKLSVSVKENKLCPRYQAIVMTDVKVDDSPLWLQQRLLSAGLRPINNLVDITNYVLLEFGQPMHVFDYQKLKGQSIIVRLARKGEIILALDGRNYELTENNLVIADSKMPVAMAGVMGGELSAVSGETKTIVLESANFEPISIRKTSRLLNLQSDSSNLFEKGLPADNTRPALLKAVELVRELAGGQVASKIFDEASYKSKTKEISFASESIKKTLGVEIKLSEIKSILESLGFAVSGNNTLKVKIPFWRANDVEEAYDLVEEVARIYGYHKLPSKLMTGVIPLGDFKNEFLLEDKTKDILVGLGYSENINYSFISKKLITNCSLDPKNHIKIANPLSGDFEYMRATLVPGLLQSIKENERLVKDLKIFELSQSYQNKKDDLPTEKMDLVVAIAEDSVAKPFFDIKGAFSVILQKLNIEDFKIEPLKDDWSYWQTSESAEISINDKKIGIIGSINKEILSLFGIKKPVAMAEIDFAGLTELAKASPIYRPIAKFPAIELDISMEIGQEVLYQKVVDLVKNISELIRQVLFLSEYQDENIPKGKKALAIRIVYRDDNKTLELLEAQKIHNQVVEKLKKEYNVNIR</sequence>
<dbReference type="PANTHER" id="PTHR10947">
    <property type="entry name" value="PHENYLALANYL-TRNA SYNTHETASE BETA CHAIN AND LEUCINE-RICH REPEAT-CONTAINING PROTEIN 47"/>
    <property type="match status" value="1"/>
</dbReference>
<evidence type="ECO:0000256" key="3">
    <source>
        <dbReference type="ARBA" id="ARBA00011209"/>
    </source>
</evidence>
<feature type="domain" description="TRNA-binding" evidence="17">
    <location>
        <begin position="41"/>
        <end position="149"/>
    </location>
</feature>
<dbReference type="SUPFAM" id="SSF55681">
    <property type="entry name" value="Class II aaRS and biotin synthetases"/>
    <property type="match status" value="1"/>
</dbReference>
<dbReference type="PANTHER" id="PTHR10947:SF0">
    <property type="entry name" value="PHENYLALANINE--TRNA LIGASE BETA SUBUNIT"/>
    <property type="match status" value="1"/>
</dbReference>
<evidence type="ECO:0000256" key="8">
    <source>
        <dbReference type="ARBA" id="ARBA00022741"/>
    </source>
</evidence>
<dbReference type="Proteomes" id="UP000177376">
    <property type="component" value="Unassembled WGS sequence"/>
</dbReference>
<dbReference type="InterPro" id="IPR045864">
    <property type="entry name" value="aa-tRNA-synth_II/BPL/LPL"/>
</dbReference>
<comment type="caution">
    <text evidence="20">The sequence shown here is derived from an EMBL/GenBank/DDBJ whole genome shotgun (WGS) entry which is preliminary data.</text>
</comment>
<reference evidence="20 21" key="1">
    <citation type="journal article" date="2016" name="Nat. Commun.">
        <title>Thousands of microbial genomes shed light on interconnected biogeochemical processes in an aquifer system.</title>
        <authorList>
            <person name="Anantharaman K."/>
            <person name="Brown C.T."/>
            <person name="Hug L.A."/>
            <person name="Sharon I."/>
            <person name="Castelle C.J."/>
            <person name="Probst A.J."/>
            <person name="Thomas B.C."/>
            <person name="Singh A."/>
            <person name="Wilkins M.J."/>
            <person name="Karaoz U."/>
            <person name="Brodie E.L."/>
            <person name="Williams K.H."/>
            <person name="Hubbard S.S."/>
            <person name="Banfield J.F."/>
        </authorList>
    </citation>
    <scope>NUCLEOTIDE SEQUENCE [LARGE SCALE GENOMIC DNA]</scope>
</reference>
<keyword evidence="9 15" id="KW-0067">ATP-binding</keyword>
<comment type="cofactor">
    <cofactor evidence="15">
        <name>Mg(2+)</name>
        <dbReference type="ChEBI" id="CHEBI:18420"/>
    </cofactor>
    <text evidence="15">Binds 2 magnesium ions per tetramer.</text>
</comment>
<dbReference type="PROSITE" id="PS51483">
    <property type="entry name" value="B5"/>
    <property type="match status" value="1"/>
</dbReference>
<feature type="domain" description="FDX-ACB" evidence="18">
    <location>
        <begin position="694"/>
        <end position="786"/>
    </location>
</feature>
<dbReference type="InterPro" id="IPR020825">
    <property type="entry name" value="Phe-tRNA_synthase-like_B3/B4"/>
</dbReference>
<dbReference type="NCBIfam" id="NF045760">
    <property type="entry name" value="YtpR"/>
    <property type="match status" value="1"/>
</dbReference>
<dbReference type="InterPro" id="IPR002547">
    <property type="entry name" value="tRNA-bd_dom"/>
</dbReference>
<dbReference type="SUPFAM" id="SSF46955">
    <property type="entry name" value="Putative DNA-binding domain"/>
    <property type="match status" value="1"/>
</dbReference>
<dbReference type="SMART" id="SM00873">
    <property type="entry name" value="B3_4"/>
    <property type="match status" value="1"/>
</dbReference>
<evidence type="ECO:0000256" key="7">
    <source>
        <dbReference type="ARBA" id="ARBA00022723"/>
    </source>
</evidence>
<keyword evidence="4 15" id="KW-0963">Cytoplasm</keyword>
<dbReference type="Pfam" id="PF03484">
    <property type="entry name" value="B5"/>
    <property type="match status" value="1"/>
</dbReference>
<evidence type="ECO:0000256" key="5">
    <source>
        <dbReference type="ARBA" id="ARBA00022555"/>
    </source>
</evidence>
<dbReference type="Gene3D" id="3.30.70.380">
    <property type="entry name" value="Ferrodoxin-fold anticodon-binding domain"/>
    <property type="match status" value="1"/>
</dbReference>
<dbReference type="Pfam" id="PF03147">
    <property type="entry name" value="FDX-ACB"/>
    <property type="match status" value="1"/>
</dbReference>
<keyword evidence="13 15" id="KW-0030">Aminoacyl-tRNA synthetase</keyword>
<accession>A0A1G1YHP7</accession>
<dbReference type="HAMAP" id="MF_00283">
    <property type="entry name" value="Phe_tRNA_synth_beta1"/>
    <property type="match status" value="1"/>
</dbReference>
<dbReference type="CDD" id="cd00769">
    <property type="entry name" value="PheRS_beta_core"/>
    <property type="match status" value="1"/>
</dbReference>
<dbReference type="PROSITE" id="PS51447">
    <property type="entry name" value="FDX_ACB"/>
    <property type="match status" value="1"/>
</dbReference>
<dbReference type="PROSITE" id="PS50886">
    <property type="entry name" value="TRBD"/>
    <property type="match status" value="1"/>
</dbReference>
<dbReference type="Pfam" id="PF17759">
    <property type="entry name" value="tRNA_synthFbeta"/>
    <property type="match status" value="1"/>
</dbReference>
<gene>
    <name evidence="15" type="primary">pheT</name>
    <name evidence="20" type="ORF">A3A02_04145</name>
</gene>
<dbReference type="SMART" id="SM00874">
    <property type="entry name" value="B5"/>
    <property type="match status" value="1"/>
</dbReference>
<evidence type="ECO:0000256" key="6">
    <source>
        <dbReference type="ARBA" id="ARBA00022598"/>
    </source>
</evidence>
<comment type="similarity">
    <text evidence="2 15">Belongs to the phenylalanyl-tRNA synthetase beta subunit family. Type 1 subfamily.</text>
</comment>
<feature type="binding site" evidence="15">
    <location>
        <position position="461"/>
    </location>
    <ligand>
        <name>Mg(2+)</name>
        <dbReference type="ChEBI" id="CHEBI:18420"/>
        <note>shared with alpha subunit</note>
    </ligand>
</feature>
<evidence type="ECO:0000313" key="21">
    <source>
        <dbReference type="Proteomes" id="UP000177376"/>
    </source>
</evidence>
<dbReference type="InterPro" id="IPR033714">
    <property type="entry name" value="tRNA_bind_bactPheRS"/>
</dbReference>
<comment type="subunit">
    <text evidence="3 15">Tetramer of two alpha and two beta subunits.</text>
</comment>
<protein>
    <recommendedName>
        <fullName evidence="15">Phenylalanine--tRNA ligase beta subunit</fullName>
        <ecNumber evidence="15">6.1.1.20</ecNumber>
    </recommendedName>
    <alternativeName>
        <fullName evidence="15">Phenylalanyl-tRNA synthetase beta subunit</fullName>
        <shortName evidence="15">PheRS</shortName>
    </alternativeName>
</protein>
<dbReference type="FunFam" id="2.40.50.140:FF:000045">
    <property type="entry name" value="Phenylalanine--tRNA ligase beta subunit"/>
    <property type="match status" value="1"/>
</dbReference>
<evidence type="ECO:0000256" key="9">
    <source>
        <dbReference type="ARBA" id="ARBA00022840"/>
    </source>
</evidence>
<dbReference type="InterPro" id="IPR004532">
    <property type="entry name" value="Phe-tRNA-ligase_IIc_bsu_bact"/>
</dbReference>
<dbReference type="Gene3D" id="2.40.50.140">
    <property type="entry name" value="Nucleic acid-binding proteins"/>
    <property type="match status" value="1"/>
</dbReference>
<keyword evidence="11 16" id="KW-0694">RNA-binding</keyword>
<evidence type="ECO:0000256" key="2">
    <source>
        <dbReference type="ARBA" id="ARBA00008653"/>
    </source>
</evidence>
<dbReference type="SUPFAM" id="SSF50249">
    <property type="entry name" value="Nucleic acid-binding proteins"/>
    <property type="match status" value="1"/>
</dbReference>
<dbReference type="InterPro" id="IPR012340">
    <property type="entry name" value="NA-bd_OB-fold"/>
</dbReference>
<keyword evidence="8 15" id="KW-0547">Nucleotide-binding</keyword>
<evidence type="ECO:0000256" key="1">
    <source>
        <dbReference type="ARBA" id="ARBA00004496"/>
    </source>
</evidence>
<dbReference type="Pfam" id="PF01588">
    <property type="entry name" value="tRNA_bind"/>
    <property type="match status" value="1"/>
</dbReference>
<dbReference type="SUPFAM" id="SSF54991">
    <property type="entry name" value="Anticodon-binding domain of PheRS"/>
    <property type="match status" value="1"/>
</dbReference>
<evidence type="ECO:0000256" key="12">
    <source>
        <dbReference type="ARBA" id="ARBA00022917"/>
    </source>
</evidence>
<evidence type="ECO:0000256" key="13">
    <source>
        <dbReference type="ARBA" id="ARBA00023146"/>
    </source>
</evidence>
<evidence type="ECO:0000313" key="20">
    <source>
        <dbReference type="EMBL" id="OGY51791.1"/>
    </source>
</evidence>
<feature type="binding site" evidence="15">
    <location>
        <position position="465"/>
    </location>
    <ligand>
        <name>Mg(2+)</name>
        <dbReference type="ChEBI" id="CHEBI:18420"/>
        <note>shared with alpha subunit</note>
    </ligand>
</feature>
<feature type="binding site" evidence="15">
    <location>
        <position position="464"/>
    </location>
    <ligand>
        <name>Mg(2+)</name>
        <dbReference type="ChEBI" id="CHEBI:18420"/>
        <note>shared with alpha subunit</note>
    </ligand>
</feature>
<keyword evidence="10 15" id="KW-0460">Magnesium</keyword>
<name>A0A1G1YHP7_9BACT</name>
<feature type="domain" description="B5" evidence="19">
    <location>
        <begin position="402"/>
        <end position="477"/>
    </location>
</feature>
<feature type="binding site" evidence="15">
    <location>
        <position position="455"/>
    </location>
    <ligand>
        <name>Mg(2+)</name>
        <dbReference type="ChEBI" id="CHEBI:18420"/>
        <note>shared with alpha subunit</note>
    </ligand>
</feature>
<dbReference type="SUPFAM" id="SSF56037">
    <property type="entry name" value="PheT/TilS domain"/>
    <property type="match status" value="1"/>
</dbReference>
<dbReference type="NCBIfam" id="TIGR00472">
    <property type="entry name" value="pheT_bact"/>
    <property type="match status" value="1"/>
</dbReference>
<dbReference type="InterPro" id="IPR009061">
    <property type="entry name" value="DNA-bd_dom_put_sf"/>
</dbReference>
<keyword evidence="12 15" id="KW-0648">Protein biosynthesis</keyword>
<dbReference type="GO" id="GO:0004826">
    <property type="term" value="F:phenylalanine-tRNA ligase activity"/>
    <property type="evidence" value="ECO:0007669"/>
    <property type="project" value="UniProtKB-UniRule"/>
</dbReference>
<dbReference type="InterPro" id="IPR036690">
    <property type="entry name" value="Fdx_antiC-bd_sf"/>
</dbReference>
<evidence type="ECO:0000256" key="15">
    <source>
        <dbReference type="HAMAP-Rule" id="MF_00283"/>
    </source>
</evidence>
<keyword evidence="6 15" id="KW-0436">Ligase</keyword>
<dbReference type="GO" id="GO:0000287">
    <property type="term" value="F:magnesium ion binding"/>
    <property type="evidence" value="ECO:0007669"/>
    <property type="project" value="UniProtKB-UniRule"/>
</dbReference>
<dbReference type="SMART" id="SM00896">
    <property type="entry name" value="FDX-ACB"/>
    <property type="match status" value="1"/>
</dbReference>
<dbReference type="InterPro" id="IPR005121">
    <property type="entry name" value="Fdx_antiC-bd"/>
</dbReference>
<organism evidence="20 21">
    <name type="scientific">Candidatus Buchananbacteria bacterium RIFCSPLOWO2_01_FULL_39_33</name>
    <dbReference type="NCBI Taxonomy" id="1797543"/>
    <lineage>
        <taxon>Bacteria</taxon>
        <taxon>Candidatus Buchananiibacteriota</taxon>
    </lineage>
</organism>
<dbReference type="Gene3D" id="3.30.56.10">
    <property type="match status" value="2"/>
</dbReference>
<dbReference type="EC" id="6.1.1.20" evidence="15"/>
<dbReference type="InterPro" id="IPR045060">
    <property type="entry name" value="Phe-tRNA-ligase_IIc_bsu"/>
</dbReference>
<dbReference type="Gene3D" id="3.30.930.10">
    <property type="entry name" value="Bira Bifunctional Protein, Domain 2"/>
    <property type="match status" value="1"/>
</dbReference>
<evidence type="ECO:0000256" key="4">
    <source>
        <dbReference type="ARBA" id="ARBA00022490"/>
    </source>
</evidence>
<dbReference type="InterPro" id="IPR005147">
    <property type="entry name" value="tRNA_synthase_B5-dom"/>
</dbReference>
<dbReference type="InterPro" id="IPR041616">
    <property type="entry name" value="PheRS_beta_core"/>
</dbReference>
<dbReference type="GO" id="GO:0000049">
    <property type="term" value="F:tRNA binding"/>
    <property type="evidence" value="ECO:0007669"/>
    <property type="project" value="UniProtKB-UniRule"/>
</dbReference>
<evidence type="ECO:0000256" key="10">
    <source>
        <dbReference type="ARBA" id="ARBA00022842"/>
    </source>
</evidence>
<evidence type="ECO:0000259" key="17">
    <source>
        <dbReference type="PROSITE" id="PS50886"/>
    </source>
</evidence>
<keyword evidence="7 15" id="KW-0479">Metal-binding</keyword>
<dbReference type="GO" id="GO:0005524">
    <property type="term" value="F:ATP binding"/>
    <property type="evidence" value="ECO:0007669"/>
    <property type="project" value="UniProtKB-UniRule"/>
</dbReference>
<dbReference type="EMBL" id="MHIM01000031">
    <property type="protein sequence ID" value="OGY51791.1"/>
    <property type="molecule type" value="Genomic_DNA"/>
</dbReference>
<evidence type="ECO:0000259" key="19">
    <source>
        <dbReference type="PROSITE" id="PS51483"/>
    </source>
</evidence>
<dbReference type="Pfam" id="PF03483">
    <property type="entry name" value="B3_4"/>
    <property type="match status" value="1"/>
</dbReference>